<dbReference type="InterPro" id="IPR027417">
    <property type="entry name" value="P-loop_NTPase"/>
</dbReference>
<sequence length="526" mass="59948">MNMNDSYELSLLWLTDSDSYFELDDRTIEDINISLILDDLADNLEGDLVSLLKKVPASADTIEYRQDILNDFINNPLLLDTLKNTLQKCVEIKNMIKFAFESEATLYNLLKRIDEVANVMSLTENIYHMLKNSSIASKGLTLFRDFLQSTIDSDVYHNFKEDIYHIKEMEEGVHSLKVGINFDYNLKPVEAIVLSLEDKPFKYSRKLKKVSKIVNYGFSELKSIPRKIFAPESLMLPDSLNNLEKIIAPAMKQLIAFCDQFNSSLLGVYEPLKQDIIFYEIAYRIYNKMNDGGFPICKPRVIGEGSTKIEGLYNINLAYDMMDSQKNNEMVLNDFGIEPIGNIFILTGANRGGKTTFTQSIGQIYWFSQLGFYIPAKNATIRLIDRLFLHFPSEEIQTVTYGRLGEECQRFSTIYSHMSPNSLLLMNESFDGTSHLESLIIATDVLKALQLLGATVIFNTHLHELGEKVEDMNMDEHVEAPRVVNLVTGSKDDVQSFKVREGKPLGQSYAKEIAIKYGVSYEQLIE</sequence>
<evidence type="ECO:0000256" key="3">
    <source>
        <dbReference type="ARBA" id="ARBA00023125"/>
    </source>
</evidence>
<dbReference type="KEGG" id="vgu:HYG85_16410"/>
<dbReference type="Gene3D" id="3.40.50.300">
    <property type="entry name" value="P-loop containing nucleotide triphosphate hydrolases"/>
    <property type="match status" value="1"/>
</dbReference>
<dbReference type="InterPro" id="IPR045076">
    <property type="entry name" value="MutS"/>
</dbReference>
<dbReference type="SMART" id="SM00534">
    <property type="entry name" value="MUTSac"/>
    <property type="match status" value="1"/>
</dbReference>
<proteinExistence type="predicted"/>
<evidence type="ECO:0000259" key="4">
    <source>
        <dbReference type="SMART" id="SM00534"/>
    </source>
</evidence>
<accession>A0A8J8MCR3</accession>
<dbReference type="SUPFAM" id="SSF48334">
    <property type="entry name" value="DNA repair protein MutS, domain III"/>
    <property type="match status" value="1"/>
</dbReference>
<dbReference type="InterPro" id="IPR036187">
    <property type="entry name" value="DNA_mismatch_repair_MutS_sf"/>
</dbReference>
<dbReference type="EMBL" id="CP058561">
    <property type="protein sequence ID" value="QUH30403.1"/>
    <property type="molecule type" value="Genomic_DNA"/>
</dbReference>
<dbReference type="Proteomes" id="UP000677305">
    <property type="component" value="Chromosome"/>
</dbReference>
<reference evidence="5 6" key="1">
    <citation type="submission" date="2020-07" db="EMBL/GenBank/DDBJ databases">
        <title>Vallitalea guaymasensis genome.</title>
        <authorList>
            <person name="Postec A."/>
        </authorList>
    </citation>
    <scope>NUCLEOTIDE SEQUENCE [LARGE SCALE GENOMIC DNA]</scope>
    <source>
        <strain evidence="5 6">Ra1766G1</strain>
    </source>
</reference>
<keyword evidence="3" id="KW-0238">DNA-binding</keyword>
<dbReference type="PANTHER" id="PTHR11361">
    <property type="entry name" value="DNA MISMATCH REPAIR PROTEIN MUTS FAMILY MEMBER"/>
    <property type="match status" value="1"/>
</dbReference>
<evidence type="ECO:0000313" key="6">
    <source>
        <dbReference type="Proteomes" id="UP000677305"/>
    </source>
</evidence>
<keyword evidence="2" id="KW-0067">ATP-binding</keyword>
<evidence type="ECO:0000313" key="5">
    <source>
        <dbReference type="EMBL" id="QUH30403.1"/>
    </source>
</evidence>
<dbReference type="GO" id="GO:0005829">
    <property type="term" value="C:cytosol"/>
    <property type="evidence" value="ECO:0007669"/>
    <property type="project" value="TreeGrafter"/>
</dbReference>
<evidence type="ECO:0000256" key="2">
    <source>
        <dbReference type="ARBA" id="ARBA00022840"/>
    </source>
</evidence>
<dbReference type="Gene3D" id="1.10.1420.10">
    <property type="match status" value="1"/>
</dbReference>
<name>A0A8J8MCR3_9FIRM</name>
<dbReference type="InterPro" id="IPR000432">
    <property type="entry name" value="DNA_mismatch_repair_MutS_C"/>
</dbReference>
<dbReference type="GO" id="GO:0005524">
    <property type="term" value="F:ATP binding"/>
    <property type="evidence" value="ECO:0007669"/>
    <property type="project" value="UniProtKB-KW"/>
</dbReference>
<dbReference type="PANTHER" id="PTHR11361:SF34">
    <property type="entry name" value="DNA MISMATCH REPAIR PROTEIN MSH1, MITOCHONDRIAL"/>
    <property type="match status" value="1"/>
</dbReference>
<dbReference type="SUPFAM" id="SSF52540">
    <property type="entry name" value="P-loop containing nucleoside triphosphate hydrolases"/>
    <property type="match status" value="1"/>
</dbReference>
<evidence type="ECO:0000256" key="1">
    <source>
        <dbReference type="ARBA" id="ARBA00022741"/>
    </source>
</evidence>
<dbReference type="GO" id="GO:0006298">
    <property type="term" value="P:mismatch repair"/>
    <property type="evidence" value="ECO:0007669"/>
    <property type="project" value="InterPro"/>
</dbReference>
<dbReference type="GO" id="GO:0030983">
    <property type="term" value="F:mismatched DNA binding"/>
    <property type="evidence" value="ECO:0007669"/>
    <property type="project" value="InterPro"/>
</dbReference>
<dbReference type="GO" id="GO:0140664">
    <property type="term" value="F:ATP-dependent DNA damage sensor activity"/>
    <property type="evidence" value="ECO:0007669"/>
    <property type="project" value="InterPro"/>
</dbReference>
<feature type="domain" description="DNA mismatch repair proteins mutS family" evidence="4">
    <location>
        <begin position="341"/>
        <end position="526"/>
    </location>
</feature>
<keyword evidence="6" id="KW-1185">Reference proteome</keyword>
<keyword evidence="1" id="KW-0547">Nucleotide-binding</keyword>
<protein>
    <recommendedName>
        <fullName evidence="4">DNA mismatch repair proteins mutS family domain-containing protein</fullName>
    </recommendedName>
</protein>
<gene>
    <name evidence="5" type="ORF">HYG85_16410</name>
</gene>
<organism evidence="5 6">
    <name type="scientific">Vallitalea guaymasensis</name>
    <dbReference type="NCBI Taxonomy" id="1185412"/>
    <lineage>
        <taxon>Bacteria</taxon>
        <taxon>Bacillati</taxon>
        <taxon>Bacillota</taxon>
        <taxon>Clostridia</taxon>
        <taxon>Lachnospirales</taxon>
        <taxon>Vallitaleaceae</taxon>
        <taxon>Vallitalea</taxon>
    </lineage>
</organism>
<dbReference type="AlphaFoldDB" id="A0A8J8MCR3"/>
<dbReference type="Pfam" id="PF00488">
    <property type="entry name" value="MutS_V"/>
    <property type="match status" value="1"/>
</dbReference>